<dbReference type="Proteomes" id="UP000652354">
    <property type="component" value="Unassembled WGS sequence"/>
</dbReference>
<organism evidence="4 5">
    <name type="scientific">Demequina activiva</name>
    <dbReference type="NCBI Taxonomy" id="1582364"/>
    <lineage>
        <taxon>Bacteria</taxon>
        <taxon>Bacillati</taxon>
        <taxon>Actinomycetota</taxon>
        <taxon>Actinomycetes</taxon>
        <taxon>Micrococcales</taxon>
        <taxon>Demequinaceae</taxon>
        <taxon>Demequina</taxon>
    </lineage>
</organism>
<dbReference type="Pfam" id="PF13343">
    <property type="entry name" value="SBP_bac_6"/>
    <property type="match status" value="1"/>
</dbReference>
<feature type="region of interest" description="Disordered" evidence="2">
    <location>
        <begin position="23"/>
        <end position="51"/>
    </location>
</feature>
<gene>
    <name evidence="4" type="primary">tbpA</name>
    <name evidence="4" type="ORF">Dac01nite_16920</name>
</gene>
<dbReference type="GO" id="GO:0030288">
    <property type="term" value="C:outer membrane-bounded periplasmic space"/>
    <property type="evidence" value="ECO:0007669"/>
    <property type="project" value="TreeGrafter"/>
</dbReference>
<evidence type="ECO:0000256" key="1">
    <source>
        <dbReference type="ARBA" id="ARBA00022729"/>
    </source>
</evidence>
<evidence type="ECO:0000256" key="3">
    <source>
        <dbReference type="SAM" id="SignalP"/>
    </source>
</evidence>
<dbReference type="PANTHER" id="PTHR30006:SF2">
    <property type="entry name" value="ABC TRANSPORTER SUBSTRATE-BINDING PROTEIN"/>
    <property type="match status" value="1"/>
</dbReference>
<accession>A0A919UKG4</accession>
<evidence type="ECO:0000313" key="5">
    <source>
        <dbReference type="Proteomes" id="UP000652354"/>
    </source>
</evidence>
<dbReference type="PROSITE" id="PS51257">
    <property type="entry name" value="PROKAR_LIPOPROTEIN"/>
    <property type="match status" value="1"/>
</dbReference>
<dbReference type="NCBIfam" id="TIGR01254">
    <property type="entry name" value="sfuA"/>
    <property type="match status" value="1"/>
</dbReference>
<dbReference type="GO" id="GO:0015888">
    <property type="term" value="P:thiamine transport"/>
    <property type="evidence" value="ECO:0007669"/>
    <property type="project" value="InterPro"/>
</dbReference>
<evidence type="ECO:0000313" key="4">
    <source>
        <dbReference type="EMBL" id="GIG54940.1"/>
    </source>
</evidence>
<dbReference type="EMBL" id="BONR01000003">
    <property type="protein sequence ID" value="GIG54940.1"/>
    <property type="molecule type" value="Genomic_DNA"/>
</dbReference>
<dbReference type="GO" id="GO:0030976">
    <property type="term" value="F:thiamine pyrophosphate binding"/>
    <property type="evidence" value="ECO:0007669"/>
    <property type="project" value="TreeGrafter"/>
</dbReference>
<dbReference type="RefSeq" id="WP_203655916.1">
    <property type="nucleotide sequence ID" value="NZ_BONR01000003.1"/>
</dbReference>
<feature type="signal peptide" evidence="3">
    <location>
        <begin position="1"/>
        <end position="20"/>
    </location>
</feature>
<dbReference type="PANTHER" id="PTHR30006">
    <property type="entry name" value="THIAMINE-BINDING PERIPLASMIC PROTEIN-RELATED"/>
    <property type="match status" value="1"/>
</dbReference>
<dbReference type="AlphaFoldDB" id="A0A919UKG4"/>
<keyword evidence="1 3" id="KW-0732">Signal</keyword>
<reference evidence="4" key="1">
    <citation type="submission" date="2021-01" db="EMBL/GenBank/DDBJ databases">
        <title>Whole genome shotgun sequence of Demequina activiva NBRC 110675.</title>
        <authorList>
            <person name="Komaki H."/>
            <person name="Tamura T."/>
        </authorList>
    </citation>
    <scope>NUCLEOTIDE SEQUENCE</scope>
    <source>
        <strain evidence="4">NBRC 110675</strain>
    </source>
</reference>
<evidence type="ECO:0000256" key="2">
    <source>
        <dbReference type="SAM" id="MobiDB-lite"/>
    </source>
</evidence>
<dbReference type="InterPro" id="IPR005948">
    <property type="entry name" value="ThiB-like"/>
</dbReference>
<dbReference type="Gene3D" id="3.40.190.10">
    <property type="entry name" value="Periplasmic binding protein-like II"/>
    <property type="match status" value="2"/>
</dbReference>
<keyword evidence="5" id="KW-1185">Reference proteome</keyword>
<sequence length="369" mass="38690">MRMQRTFTIAALAASSLALAACSSGGEQDPGAQPSDTGSPGPTATGDAAPDLGSEVTVVTHDSFAVPDDVLAAFEEESGLDVTFVAPGDAGALVNQLILTKDAPLGDVVYGIDNTFASRAIAEGVLADYESQAPAAADAADYALDGSGALTAIDYSDVCLNYDLAWFEEAGLDVPQSLGALSDPQYRGLVSVTNPATSSPGLALLLATVAEFGEDGWEDYWRALAENELRVTASWSDTYFTDFSAPNYGGDYPIVLSYASSPPSEVIDGEPTTAALLDTCFRQVEYAGVLEGARNPAAGQAVIDWMLSDEFQATIPDNMYVYPVSSSVDIPEAWAEFAPLAEDPHTLAPDVIDANRDAWIETWTSIVLG</sequence>
<protein>
    <submittedName>
        <fullName evidence="4">Thiamine ABC transporter substrate-binding protein</fullName>
    </submittedName>
</protein>
<comment type="caution">
    <text evidence="4">The sequence shown here is derived from an EMBL/GenBank/DDBJ whole genome shotgun (WGS) entry which is preliminary data.</text>
</comment>
<dbReference type="GO" id="GO:0030975">
    <property type="term" value="F:thiamine binding"/>
    <property type="evidence" value="ECO:0007669"/>
    <property type="project" value="InterPro"/>
</dbReference>
<proteinExistence type="predicted"/>
<name>A0A919UKG4_9MICO</name>
<dbReference type="SUPFAM" id="SSF53850">
    <property type="entry name" value="Periplasmic binding protein-like II"/>
    <property type="match status" value="1"/>
</dbReference>
<feature type="chain" id="PRO_5037525607" evidence="3">
    <location>
        <begin position="21"/>
        <end position="369"/>
    </location>
</feature>